<evidence type="ECO:0000313" key="3">
    <source>
        <dbReference type="Proteomes" id="UP000754644"/>
    </source>
</evidence>
<reference evidence="2" key="1">
    <citation type="submission" date="2020-05" db="EMBL/GenBank/DDBJ databases">
        <title>Sulfur intermediates as new biogeochemical hubs in an aquatic model microbial ecosystem.</title>
        <authorList>
            <person name="Vigneron A."/>
        </authorList>
    </citation>
    <scope>NUCLEOTIDE SEQUENCE</scope>
    <source>
        <strain evidence="2">Bin.250</strain>
    </source>
</reference>
<dbReference type="SUPFAM" id="SSF47616">
    <property type="entry name" value="GST C-terminal domain-like"/>
    <property type="match status" value="1"/>
</dbReference>
<feature type="domain" description="Glutathione S-transferase C-terminal" evidence="1">
    <location>
        <begin position="144"/>
        <end position="226"/>
    </location>
</feature>
<dbReference type="AlphaFoldDB" id="A0A973A8B5"/>
<dbReference type="Proteomes" id="UP000754644">
    <property type="component" value="Unassembled WGS sequence"/>
</dbReference>
<evidence type="ECO:0000259" key="1">
    <source>
        <dbReference type="Pfam" id="PF14497"/>
    </source>
</evidence>
<accession>A0A973A8B5</accession>
<dbReference type="InterPro" id="IPR036282">
    <property type="entry name" value="Glutathione-S-Trfase_C_sf"/>
</dbReference>
<dbReference type="EMBL" id="JABMOJ010000091">
    <property type="protein sequence ID" value="NQV64232.1"/>
    <property type="molecule type" value="Genomic_DNA"/>
</dbReference>
<gene>
    <name evidence="2" type="ORF">HQ497_02605</name>
</gene>
<evidence type="ECO:0000313" key="2">
    <source>
        <dbReference type="EMBL" id="NQV64232.1"/>
    </source>
</evidence>
<name>A0A973A8B5_9GAMM</name>
<dbReference type="InterPro" id="IPR004046">
    <property type="entry name" value="GST_C"/>
</dbReference>
<protein>
    <submittedName>
        <fullName evidence="2">Glutathione S-transferase family protein</fullName>
    </submittedName>
</protein>
<proteinExistence type="predicted"/>
<organism evidence="2 3">
    <name type="scientific">SAR86 cluster bacterium</name>
    <dbReference type="NCBI Taxonomy" id="2030880"/>
    <lineage>
        <taxon>Bacteria</taxon>
        <taxon>Pseudomonadati</taxon>
        <taxon>Pseudomonadota</taxon>
        <taxon>Gammaproteobacteria</taxon>
        <taxon>SAR86 cluster</taxon>
    </lineage>
</organism>
<dbReference type="Gene3D" id="1.20.1050.10">
    <property type="match status" value="1"/>
</dbReference>
<comment type="caution">
    <text evidence="2">The sequence shown here is derived from an EMBL/GenBank/DDBJ whole genome shotgun (WGS) entry which is preliminary data.</text>
</comment>
<dbReference type="Pfam" id="PF14497">
    <property type="entry name" value="GST_C_3"/>
    <property type="match status" value="1"/>
</dbReference>
<sequence length="251" mass="27741">MTQGTRITFIPGIQALYSEALKNICYAKGIPVIRALHPMMGVDKETGEDRQARLFELTSQTGLPTMFFDDERPRNVWTEQLALAESIGSPSSPALIPEDYKHRVEMFGLCAITLAEDGLVWNMRILNDGALSRKYGYNARTSAAAPEKIVEIISVIDACLDQQAQRGSQYLVGDAVTAADIYWATMSMCVTATPPDIMPVTQQNQGMLKFFASNSKRPEIAKALSTRIIDHQRYILTTYCETPAVLGGDLL</sequence>
<dbReference type="Gene3D" id="3.40.30.10">
    <property type="entry name" value="Glutaredoxin"/>
    <property type="match status" value="1"/>
</dbReference>